<sequence length="245" mass="26630">YQLSHHYNNGVKSFVISSSGNAAVSAAAYAALVDIELDIFVAEKVNPVKLQLIEKHTNNNIRVRQSKKPKSDAIKFASENNAFNLRGSLDHNAVIGFKTIAYELAEQAPDTDAIFIPCSSGTSSVGIAEGFHESDMNVRINVCQTTKIHPIAKEYDSDYQMSVSSMADAISDRVAHRKQQVTELIESTGGFGWVISDDELLKARKLLPLVDFEISNNSLLSLAGLIKSLEAGNSYNAPTLLISGK</sequence>
<evidence type="ECO:0000313" key="5">
    <source>
        <dbReference type="EMBL" id="MCA9383241.1"/>
    </source>
</evidence>
<organism evidence="5 6">
    <name type="scientific">Candidatus Dojkabacteria bacterium</name>
    <dbReference type="NCBI Taxonomy" id="2099670"/>
    <lineage>
        <taxon>Bacteria</taxon>
        <taxon>Candidatus Dojkabacteria</taxon>
    </lineage>
</organism>
<evidence type="ECO:0000256" key="1">
    <source>
        <dbReference type="ARBA" id="ARBA00001933"/>
    </source>
</evidence>
<dbReference type="SUPFAM" id="SSF53686">
    <property type="entry name" value="Tryptophan synthase beta subunit-like PLP-dependent enzymes"/>
    <property type="match status" value="1"/>
</dbReference>
<dbReference type="PANTHER" id="PTHR48078:SF6">
    <property type="entry name" value="L-THREONINE DEHYDRATASE CATABOLIC TDCB"/>
    <property type="match status" value="1"/>
</dbReference>
<dbReference type="GO" id="GO:0006567">
    <property type="term" value="P:L-threonine catabolic process"/>
    <property type="evidence" value="ECO:0007669"/>
    <property type="project" value="TreeGrafter"/>
</dbReference>
<dbReference type="GO" id="GO:0006565">
    <property type="term" value="P:L-serine catabolic process"/>
    <property type="evidence" value="ECO:0007669"/>
    <property type="project" value="TreeGrafter"/>
</dbReference>
<dbReference type="Gene3D" id="3.40.50.1100">
    <property type="match status" value="2"/>
</dbReference>
<dbReference type="GO" id="GO:0009097">
    <property type="term" value="P:isoleucine biosynthetic process"/>
    <property type="evidence" value="ECO:0007669"/>
    <property type="project" value="TreeGrafter"/>
</dbReference>
<comment type="cofactor">
    <cofactor evidence="1">
        <name>pyridoxal 5'-phosphate</name>
        <dbReference type="ChEBI" id="CHEBI:597326"/>
    </cofactor>
</comment>
<dbReference type="EMBL" id="JAGQLK010000043">
    <property type="protein sequence ID" value="MCA9383241.1"/>
    <property type="molecule type" value="Genomic_DNA"/>
</dbReference>
<accession>A0A955L582</accession>
<dbReference type="Pfam" id="PF00291">
    <property type="entry name" value="PALP"/>
    <property type="match status" value="1"/>
</dbReference>
<dbReference type="InterPro" id="IPR036052">
    <property type="entry name" value="TrpB-like_PALP_sf"/>
</dbReference>
<name>A0A955L582_9BACT</name>
<comment type="caution">
    <text evidence="5">The sequence shown here is derived from an EMBL/GenBank/DDBJ whole genome shotgun (WGS) entry which is preliminary data.</text>
</comment>
<evidence type="ECO:0000256" key="2">
    <source>
        <dbReference type="ARBA" id="ARBA00022898"/>
    </source>
</evidence>
<proteinExistence type="predicted"/>
<dbReference type="InterPro" id="IPR050147">
    <property type="entry name" value="Ser/Thr_Dehydratase"/>
</dbReference>
<reference evidence="5" key="2">
    <citation type="journal article" date="2021" name="Microbiome">
        <title>Successional dynamics and alternative stable states in a saline activated sludge microbial community over 9 years.</title>
        <authorList>
            <person name="Wang Y."/>
            <person name="Ye J."/>
            <person name="Ju F."/>
            <person name="Liu L."/>
            <person name="Boyd J.A."/>
            <person name="Deng Y."/>
            <person name="Parks D.H."/>
            <person name="Jiang X."/>
            <person name="Yin X."/>
            <person name="Woodcroft B.J."/>
            <person name="Tyson G.W."/>
            <person name="Hugenholtz P."/>
            <person name="Polz M.F."/>
            <person name="Zhang T."/>
        </authorList>
    </citation>
    <scope>NUCLEOTIDE SEQUENCE</scope>
    <source>
        <strain evidence="5">HKST-UBA14</strain>
    </source>
</reference>
<feature type="domain" description="Tryptophan synthase beta chain-like PALP" evidence="4">
    <location>
        <begin position="9"/>
        <end position="208"/>
    </location>
</feature>
<evidence type="ECO:0000259" key="4">
    <source>
        <dbReference type="Pfam" id="PF00291"/>
    </source>
</evidence>
<dbReference type="InterPro" id="IPR001926">
    <property type="entry name" value="TrpB-like_PALP"/>
</dbReference>
<protein>
    <submittedName>
        <fullName evidence="5">Pyridoxal-phosphate dependent enzyme</fullName>
    </submittedName>
</protein>
<evidence type="ECO:0000256" key="3">
    <source>
        <dbReference type="ARBA" id="ARBA00023239"/>
    </source>
</evidence>
<keyword evidence="3" id="KW-0456">Lyase</keyword>
<dbReference type="Proteomes" id="UP000783287">
    <property type="component" value="Unassembled WGS sequence"/>
</dbReference>
<dbReference type="GO" id="GO:0003941">
    <property type="term" value="F:L-serine ammonia-lyase activity"/>
    <property type="evidence" value="ECO:0007669"/>
    <property type="project" value="TreeGrafter"/>
</dbReference>
<reference evidence="5" key="1">
    <citation type="submission" date="2020-04" db="EMBL/GenBank/DDBJ databases">
        <authorList>
            <person name="Zhang T."/>
        </authorList>
    </citation>
    <scope>NUCLEOTIDE SEQUENCE</scope>
    <source>
        <strain evidence="5">HKST-UBA14</strain>
    </source>
</reference>
<dbReference type="PANTHER" id="PTHR48078">
    <property type="entry name" value="THREONINE DEHYDRATASE, MITOCHONDRIAL-RELATED"/>
    <property type="match status" value="1"/>
</dbReference>
<evidence type="ECO:0000313" key="6">
    <source>
        <dbReference type="Proteomes" id="UP000783287"/>
    </source>
</evidence>
<gene>
    <name evidence="5" type="ORF">KC909_02645</name>
</gene>
<dbReference type="GO" id="GO:0004794">
    <property type="term" value="F:threonine deaminase activity"/>
    <property type="evidence" value="ECO:0007669"/>
    <property type="project" value="TreeGrafter"/>
</dbReference>
<feature type="non-terminal residue" evidence="5">
    <location>
        <position position="1"/>
    </location>
</feature>
<dbReference type="AlphaFoldDB" id="A0A955L582"/>
<keyword evidence="2" id="KW-0663">Pyridoxal phosphate</keyword>